<proteinExistence type="predicted"/>
<feature type="compositionally biased region" description="Polar residues" evidence="1">
    <location>
        <begin position="33"/>
        <end position="43"/>
    </location>
</feature>
<feature type="compositionally biased region" description="Polar residues" evidence="1">
    <location>
        <begin position="76"/>
        <end position="85"/>
    </location>
</feature>
<gene>
    <name evidence="2" type="ORF">AMECASPLE_021929</name>
</gene>
<feature type="region of interest" description="Disordered" evidence="1">
    <location>
        <begin position="33"/>
        <end position="92"/>
    </location>
</feature>
<evidence type="ECO:0000313" key="3">
    <source>
        <dbReference type="Proteomes" id="UP001469553"/>
    </source>
</evidence>
<name>A0ABV0YES7_9TELE</name>
<evidence type="ECO:0000313" key="2">
    <source>
        <dbReference type="EMBL" id="MEQ2292315.1"/>
    </source>
</evidence>
<protein>
    <submittedName>
        <fullName evidence="2">Uncharacterized protein</fullName>
    </submittedName>
</protein>
<accession>A0ABV0YES7</accession>
<organism evidence="2 3">
    <name type="scientific">Ameca splendens</name>
    <dbReference type="NCBI Taxonomy" id="208324"/>
    <lineage>
        <taxon>Eukaryota</taxon>
        <taxon>Metazoa</taxon>
        <taxon>Chordata</taxon>
        <taxon>Craniata</taxon>
        <taxon>Vertebrata</taxon>
        <taxon>Euteleostomi</taxon>
        <taxon>Actinopterygii</taxon>
        <taxon>Neopterygii</taxon>
        <taxon>Teleostei</taxon>
        <taxon>Neoteleostei</taxon>
        <taxon>Acanthomorphata</taxon>
        <taxon>Ovalentaria</taxon>
        <taxon>Atherinomorphae</taxon>
        <taxon>Cyprinodontiformes</taxon>
        <taxon>Goodeidae</taxon>
        <taxon>Ameca</taxon>
    </lineage>
</organism>
<comment type="caution">
    <text evidence="2">The sequence shown here is derived from an EMBL/GenBank/DDBJ whole genome shotgun (WGS) entry which is preliminary data.</text>
</comment>
<sequence length="131" mass="14178">MGEDRLLYFKGKLTDTVWEFLFQIHLPFIPKTNTDNPAQSSLHRSLVVPPPGGGPTGGRPSVSHSALACPDPARNNPATRCSLTSPDPRHGSRVGPWLCCTGGRHVPQLYDPHEGVLKVCGACRGSNPQTW</sequence>
<evidence type="ECO:0000256" key="1">
    <source>
        <dbReference type="SAM" id="MobiDB-lite"/>
    </source>
</evidence>
<reference evidence="2 3" key="1">
    <citation type="submission" date="2021-06" db="EMBL/GenBank/DDBJ databases">
        <authorList>
            <person name="Palmer J.M."/>
        </authorList>
    </citation>
    <scope>NUCLEOTIDE SEQUENCE [LARGE SCALE GENOMIC DNA]</scope>
    <source>
        <strain evidence="2 3">AS_MEX2019</strain>
        <tissue evidence="2">Muscle</tissue>
    </source>
</reference>
<keyword evidence="3" id="KW-1185">Reference proteome</keyword>
<dbReference type="EMBL" id="JAHRIP010030136">
    <property type="protein sequence ID" value="MEQ2292315.1"/>
    <property type="molecule type" value="Genomic_DNA"/>
</dbReference>
<dbReference type="Proteomes" id="UP001469553">
    <property type="component" value="Unassembled WGS sequence"/>
</dbReference>